<dbReference type="Gene3D" id="1.20.120.330">
    <property type="entry name" value="Nucleotidyltransferases domain 2"/>
    <property type="match status" value="1"/>
</dbReference>
<name>A0A1E5XRY4_9HYPH</name>
<gene>
    <name evidence="1" type="ORF">VW23_016500</name>
</gene>
<dbReference type="RefSeq" id="WP_069909431.1">
    <property type="nucleotide sequence ID" value="NZ_LAJE02000160.1"/>
</dbReference>
<evidence type="ECO:0000313" key="2">
    <source>
        <dbReference type="Proteomes" id="UP000095463"/>
    </source>
</evidence>
<comment type="caution">
    <text evidence="1">The sequence shown here is derived from an EMBL/GenBank/DDBJ whole genome shotgun (WGS) entry which is preliminary data.</text>
</comment>
<dbReference type="OrthoDB" id="7833188at2"/>
<dbReference type="EMBL" id="LAJE02000160">
    <property type="protein sequence ID" value="OEO31372.1"/>
    <property type="molecule type" value="Genomic_DNA"/>
</dbReference>
<keyword evidence="2" id="KW-1185">Reference proteome</keyword>
<dbReference type="AlphaFoldDB" id="A0A1E5XRY4"/>
<accession>A0A1E5XRY4</accession>
<proteinExistence type="predicted"/>
<protein>
    <recommendedName>
        <fullName evidence="3">HEPN domain-containing protein</fullName>
    </recommendedName>
</protein>
<evidence type="ECO:0000313" key="1">
    <source>
        <dbReference type="EMBL" id="OEO31372.1"/>
    </source>
</evidence>
<organism evidence="1 2">
    <name type="scientific">Devosia insulae DS-56</name>
    <dbReference type="NCBI Taxonomy" id="1116389"/>
    <lineage>
        <taxon>Bacteria</taxon>
        <taxon>Pseudomonadati</taxon>
        <taxon>Pseudomonadota</taxon>
        <taxon>Alphaproteobacteria</taxon>
        <taxon>Hyphomicrobiales</taxon>
        <taxon>Devosiaceae</taxon>
        <taxon>Devosia</taxon>
    </lineage>
</organism>
<dbReference type="Proteomes" id="UP000095463">
    <property type="component" value="Unassembled WGS sequence"/>
</dbReference>
<sequence length="181" mass="20658">MTLQDREALIEQIIETQPAMRAFLREQPSDLMAGSWDMVSYSFERGFEAMWDLARKDHSGMLDRPLVTLWRQSVELSLKVALLEATGEAKGSHDLSLLFEDLRKARSGLGFNDDDDLAESVNAMLDHVQTFDPFADRFRYPVPKWGQPFPGFVTDLDGLFQAHWIITTWCEGSVMQVRGET</sequence>
<reference evidence="1 2" key="1">
    <citation type="journal article" date="2015" name="Genome Announc.">
        <title>Genome Assemblies of Three Soil-Associated Devosia species: D. insulae, D. limi, and D. soli.</title>
        <authorList>
            <person name="Hassan Y.I."/>
            <person name="Lepp D."/>
            <person name="Zhou T."/>
        </authorList>
    </citation>
    <scope>NUCLEOTIDE SEQUENCE [LARGE SCALE GENOMIC DNA]</scope>
    <source>
        <strain evidence="1 2">DS-56</strain>
    </source>
</reference>
<dbReference type="SUPFAM" id="SSF81593">
    <property type="entry name" value="Nucleotidyltransferase substrate binding subunit/domain"/>
    <property type="match status" value="1"/>
</dbReference>
<evidence type="ECO:0008006" key="3">
    <source>
        <dbReference type="Google" id="ProtNLM"/>
    </source>
</evidence>